<evidence type="ECO:0000313" key="2">
    <source>
        <dbReference type="EMBL" id="KAF4227748.1"/>
    </source>
</evidence>
<feature type="compositionally biased region" description="Basic and acidic residues" evidence="1">
    <location>
        <begin position="23"/>
        <end position="35"/>
    </location>
</feature>
<keyword evidence="3" id="KW-1185">Reference proteome</keyword>
<evidence type="ECO:0000256" key="1">
    <source>
        <dbReference type="SAM" id="MobiDB-lite"/>
    </source>
</evidence>
<protein>
    <submittedName>
        <fullName evidence="2">Uncharacterized protein</fullName>
    </submittedName>
</protein>
<reference evidence="2" key="2">
    <citation type="submission" date="2020-04" db="EMBL/GenBank/DDBJ databases">
        <authorList>
            <person name="Santos R.A.C."/>
            <person name="Steenwyk J.L."/>
            <person name="Rivero-Menendez O."/>
            <person name="Mead M.E."/>
            <person name="Silva L.P."/>
            <person name="Bastos R.W."/>
            <person name="Alastruey-Izquierdo A."/>
            <person name="Goldman G.H."/>
            <person name="Rokas A."/>
        </authorList>
    </citation>
    <scope>NUCLEOTIDE SEQUENCE</scope>
    <source>
        <strain evidence="2">CNM-CM6805</strain>
    </source>
</reference>
<organism evidence="2 3">
    <name type="scientific">Aspergillus fumigatiaffinis</name>
    <dbReference type="NCBI Taxonomy" id="340414"/>
    <lineage>
        <taxon>Eukaryota</taxon>
        <taxon>Fungi</taxon>
        <taxon>Dikarya</taxon>
        <taxon>Ascomycota</taxon>
        <taxon>Pezizomycotina</taxon>
        <taxon>Eurotiomycetes</taxon>
        <taxon>Eurotiomycetidae</taxon>
        <taxon>Eurotiales</taxon>
        <taxon>Aspergillaceae</taxon>
        <taxon>Aspergillus</taxon>
        <taxon>Aspergillus subgen. Fumigati</taxon>
    </lineage>
</organism>
<dbReference type="EMBL" id="JAAAPX010000170">
    <property type="protein sequence ID" value="KAF4227748.1"/>
    <property type="molecule type" value="Genomic_DNA"/>
</dbReference>
<proteinExistence type="predicted"/>
<evidence type="ECO:0000313" key="3">
    <source>
        <dbReference type="Proteomes" id="UP000653565"/>
    </source>
</evidence>
<dbReference type="OrthoDB" id="5598268at2759"/>
<comment type="caution">
    <text evidence="2">The sequence shown here is derived from an EMBL/GenBank/DDBJ whole genome shotgun (WGS) entry which is preliminary data.</text>
</comment>
<dbReference type="Proteomes" id="UP000653565">
    <property type="component" value="Unassembled WGS sequence"/>
</dbReference>
<feature type="compositionally biased region" description="Polar residues" evidence="1">
    <location>
        <begin position="131"/>
        <end position="142"/>
    </location>
</feature>
<gene>
    <name evidence="2" type="ORF">CNMCM6805_002743</name>
</gene>
<reference evidence="2" key="1">
    <citation type="journal article" date="2020" name="bioRxiv">
        <title>Genomic and phenotypic heterogeneity of clinical isolates of the human pathogens Aspergillus fumigatus, Aspergillus lentulus and Aspergillus fumigatiaffinis.</title>
        <authorList>
            <person name="dos Santos R.A.C."/>
            <person name="Steenwyk J.L."/>
            <person name="Rivero-Menendez O."/>
            <person name="Mead M.E."/>
            <person name="Silva L.P."/>
            <person name="Bastos R.W."/>
            <person name="Alastruey-Izquierdo A."/>
            <person name="Goldman G.H."/>
            <person name="Rokas A."/>
        </authorList>
    </citation>
    <scope>NUCLEOTIDE SEQUENCE</scope>
    <source>
        <strain evidence="2">CNM-CM6805</strain>
    </source>
</reference>
<feature type="region of interest" description="Disordered" evidence="1">
    <location>
        <begin position="128"/>
        <end position="147"/>
    </location>
</feature>
<dbReference type="AlphaFoldDB" id="A0A8H4GTE1"/>
<sequence>MLPKPPAAPELTVEGQKVTVTWSREREEPKREPFQRKASTANTGVDSTPSIWLTGRMCFGVCIARLHVGYNLLIRSPGMPDFVYSTTGSAFANRFRERILFFDYDKMKQFDIDMSKGATSNVDIIPPPLPTSNLPSKPNRPTISGHPGNLTTVNTFNKEKIPTKVSGIF</sequence>
<name>A0A8H4GTE1_9EURO</name>
<accession>A0A8H4GTE1</accession>
<feature type="region of interest" description="Disordered" evidence="1">
    <location>
        <begin position="1"/>
        <end position="45"/>
    </location>
</feature>